<proteinExistence type="predicted"/>
<evidence type="ECO:0000256" key="1">
    <source>
        <dbReference type="SAM" id="MobiDB-lite"/>
    </source>
</evidence>
<keyword evidence="4" id="KW-1185">Reference proteome</keyword>
<dbReference type="Pfam" id="PF09580">
    <property type="entry name" value="Spore_YhcN_YlaJ"/>
    <property type="match status" value="1"/>
</dbReference>
<dbReference type="EMBL" id="MTLA01000123">
    <property type="protein sequence ID" value="OOP68266.1"/>
    <property type="molecule type" value="Genomic_DNA"/>
</dbReference>
<comment type="caution">
    <text evidence="3">The sequence shown here is derived from an EMBL/GenBank/DDBJ whole genome shotgun (WGS) entry which is preliminary data.</text>
</comment>
<dbReference type="NCBIfam" id="TIGR02898">
    <property type="entry name" value="spore_YhcN_YlaJ"/>
    <property type="match status" value="1"/>
</dbReference>
<feature type="signal peptide" evidence="2">
    <location>
        <begin position="1"/>
        <end position="18"/>
    </location>
</feature>
<dbReference type="RefSeq" id="WP_071976601.1">
    <property type="nucleotide sequence ID" value="NZ_CP065424.1"/>
</dbReference>
<dbReference type="InterPro" id="IPR014247">
    <property type="entry name" value="Spore_lipoprot_YhcN/YlaJ"/>
</dbReference>
<accession>A0A8E2IE79</accession>
<dbReference type="Proteomes" id="UP000189761">
    <property type="component" value="Unassembled WGS sequence"/>
</dbReference>
<reference evidence="3 4" key="1">
    <citation type="submission" date="2017-01" db="EMBL/GenBank/DDBJ databases">
        <title>Draft genome sequence of Bacillus oleronius.</title>
        <authorList>
            <person name="Allam M."/>
        </authorList>
    </citation>
    <scope>NUCLEOTIDE SEQUENCE [LARGE SCALE GENOMIC DNA]</scope>
    <source>
        <strain evidence="3 4">DSM 9356</strain>
    </source>
</reference>
<dbReference type="InterPro" id="IPR019076">
    <property type="entry name" value="Spore_lipoprot_YhcN/YlaJ-like"/>
</dbReference>
<keyword evidence="2" id="KW-0732">Signal</keyword>
<protein>
    <recommendedName>
        <fullName evidence="5">YhcN/YlaJ family sporulation lipoprotein</fullName>
    </recommendedName>
</protein>
<evidence type="ECO:0000313" key="3">
    <source>
        <dbReference type="EMBL" id="OOP68266.1"/>
    </source>
</evidence>
<feature type="region of interest" description="Disordered" evidence="1">
    <location>
        <begin position="163"/>
        <end position="201"/>
    </location>
</feature>
<evidence type="ECO:0000256" key="2">
    <source>
        <dbReference type="SAM" id="SignalP"/>
    </source>
</evidence>
<gene>
    <name evidence="3" type="ORF">BWZ43_11290</name>
</gene>
<dbReference type="GO" id="GO:0030435">
    <property type="term" value="P:sporulation resulting in formation of a cellular spore"/>
    <property type="evidence" value="ECO:0007669"/>
    <property type="project" value="InterPro"/>
</dbReference>
<name>A0A8E2IE79_9BACI</name>
<dbReference type="AlphaFoldDB" id="A0A8E2IE79"/>
<evidence type="ECO:0000313" key="4">
    <source>
        <dbReference type="Proteomes" id="UP000189761"/>
    </source>
</evidence>
<feature type="chain" id="PRO_5038358566" description="YhcN/YlaJ family sporulation lipoprotein" evidence="2">
    <location>
        <begin position="19"/>
        <end position="201"/>
    </location>
</feature>
<organism evidence="3 4">
    <name type="scientific">Heyndrickxia oleronia</name>
    <dbReference type="NCBI Taxonomy" id="38875"/>
    <lineage>
        <taxon>Bacteria</taxon>
        <taxon>Bacillati</taxon>
        <taxon>Bacillota</taxon>
        <taxon>Bacilli</taxon>
        <taxon>Bacillales</taxon>
        <taxon>Bacillaceae</taxon>
        <taxon>Heyndrickxia</taxon>
    </lineage>
</organism>
<evidence type="ECO:0008006" key="5">
    <source>
        <dbReference type="Google" id="ProtNLM"/>
    </source>
</evidence>
<sequence length="201" mass="22117">MKKAFIVGLTIIFMTACANNEMGQNNNQNNNRNSARPISVKDSNIKSVDRKTGQDISRRLVKLATSVPKVKDATAVVFGNYAIVGIDVDDNIDRSQVGSIKYSVAESLKHDPYGAQAIVVADPDFTARLKEIGQDIQSGKPGQGILNELADIVGRVMPEIPKNLVQPESPQNGTEKPKQNLNNQNEKQLNKQQEKQSNYQK</sequence>
<dbReference type="PROSITE" id="PS51257">
    <property type="entry name" value="PROKAR_LIPOPROTEIN"/>
    <property type="match status" value="1"/>
</dbReference>